<dbReference type="OrthoDB" id="9783401at2"/>
<comment type="caution">
    <text evidence="2">The sequence shown here is derived from an EMBL/GenBank/DDBJ whole genome shotgun (WGS) entry which is preliminary data.</text>
</comment>
<dbReference type="InterPro" id="IPR010390">
    <property type="entry name" value="ABC-2_transporter-like"/>
</dbReference>
<gene>
    <name evidence="2" type="ORF">DQG23_15995</name>
</gene>
<keyword evidence="3" id="KW-1185">Reference proteome</keyword>
<dbReference type="Proteomes" id="UP000250369">
    <property type="component" value="Unassembled WGS sequence"/>
</dbReference>
<dbReference type="PANTHER" id="PTHR36832:SF1">
    <property type="entry name" value="SLR1174 PROTEIN"/>
    <property type="match status" value="1"/>
</dbReference>
<keyword evidence="1" id="KW-0812">Transmembrane</keyword>
<feature type="transmembrane region" description="Helical" evidence="1">
    <location>
        <begin position="21"/>
        <end position="45"/>
    </location>
</feature>
<accession>A0A329MKK6</accession>
<keyword evidence="1" id="KW-1133">Transmembrane helix</keyword>
<evidence type="ECO:0000313" key="2">
    <source>
        <dbReference type="EMBL" id="RAV20461.1"/>
    </source>
</evidence>
<proteinExistence type="predicted"/>
<reference evidence="2 3" key="1">
    <citation type="journal article" date="2009" name="Int. J. Syst. Evol. Microbiol.">
        <title>Paenibacillus contaminans sp. nov., isolated from a contaminated laboratory plate.</title>
        <authorList>
            <person name="Chou J.H."/>
            <person name="Lee J.H."/>
            <person name="Lin M.C."/>
            <person name="Chang P.S."/>
            <person name="Arun A.B."/>
            <person name="Young C.C."/>
            <person name="Chen W.M."/>
        </authorList>
    </citation>
    <scope>NUCLEOTIDE SEQUENCE [LARGE SCALE GENOMIC DNA]</scope>
    <source>
        <strain evidence="2 3">CKOBP-6</strain>
    </source>
</reference>
<dbReference type="AlphaFoldDB" id="A0A329MKK6"/>
<feature type="transmembrane region" description="Helical" evidence="1">
    <location>
        <begin position="65"/>
        <end position="82"/>
    </location>
</feature>
<evidence type="ECO:0000313" key="3">
    <source>
        <dbReference type="Proteomes" id="UP000250369"/>
    </source>
</evidence>
<protein>
    <submittedName>
        <fullName evidence="2">ABC transporter permease</fullName>
    </submittedName>
</protein>
<dbReference type="Pfam" id="PF06182">
    <property type="entry name" value="ABC2_membrane_6"/>
    <property type="match status" value="1"/>
</dbReference>
<dbReference type="RefSeq" id="WP_113031858.1">
    <property type="nucleotide sequence ID" value="NZ_QMFB01000008.1"/>
</dbReference>
<keyword evidence="1" id="KW-0472">Membrane</keyword>
<evidence type="ECO:0000256" key="1">
    <source>
        <dbReference type="SAM" id="Phobius"/>
    </source>
</evidence>
<feature type="transmembrane region" description="Helical" evidence="1">
    <location>
        <begin position="148"/>
        <end position="173"/>
    </location>
</feature>
<dbReference type="PANTHER" id="PTHR36832">
    <property type="entry name" value="SLR1174 PROTEIN-RELATED"/>
    <property type="match status" value="1"/>
</dbReference>
<name>A0A329MKK6_9BACL</name>
<organism evidence="2 3">
    <name type="scientific">Paenibacillus contaminans</name>
    <dbReference type="NCBI Taxonomy" id="450362"/>
    <lineage>
        <taxon>Bacteria</taxon>
        <taxon>Bacillati</taxon>
        <taxon>Bacillota</taxon>
        <taxon>Bacilli</taxon>
        <taxon>Bacillales</taxon>
        <taxon>Paenibacillaceae</taxon>
        <taxon>Paenibacillus</taxon>
    </lineage>
</organism>
<feature type="transmembrane region" description="Helical" evidence="1">
    <location>
        <begin position="117"/>
        <end position="136"/>
    </location>
</feature>
<sequence>MNRLKLAKYAAIGKVTVRNQFAYIFDALLRSLFLLVILYILIQLWKVTYGGMGTERIAGYTFGQMIWYLIVSESIIMASPRVTTTVEEEVKTGAIAYLMTRPFSYIGYQYATYMGEASVKLLINLTLGSLLGLALIGPPDLGWGSLAFWPVAALAYTVNFIIRMCLALAAFWVEETQGLTLVYDKLLFTIGGMLLPLELFPEALRRICEWLPFQTIVYFPAKTAVRFDAGALQHMIGVQLVWGAVLAALLAFIYRKGAKRLNVNGG</sequence>
<dbReference type="EMBL" id="QMFB01000008">
    <property type="protein sequence ID" value="RAV20461.1"/>
    <property type="molecule type" value="Genomic_DNA"/>
</dbReference>
<feature type="transmembrane region" description="Helical" evidence="1">
    <location>
        <begin position="236"/>
        <end position="254"/>
    </location>
</feature>